<comment type="caution">
    <text evidence="1">The sequence shown here is derived from an EMBL/GenBank/DDBJ whole genome shotgun (WGS) entry which is preliminary data.</text>
</comment>
<dbReference type="EMBL" id="UYJE01001352">
    <property type="protein sequence ID" value="VDI01422.1"/>
    <property type="molecule type" value="Genomic_DNA"/>
</dbReference>
<protein>
    <submittedName>
        <fullName evidence="1">Uncharacterized protein</fullName>
    </submittedName>
</protein>
<evidence type="ECO:0000313" key="1">
    <source>
        <dbReference type="EMBL" id="VDI01422.1"/>
    </source>
</evidence>
<sequence>MINSQSVEKKVQKIVSRSKEIILTFDEKNVIMIDSFGTLSESINSCQVQYISNKLQQAQIEVVPTKTIIGFEKGTELKLKTGITYVLRDLAITDDDKLLLTNHLSSDPILYVYRDCKDYETEIIFSAALFGVAVIPGTDSGIVTLPDENSIQFIKTTQMTKSDKVNIELRCFGITASHDRIYIGG</sequence>
<dbReference type="Proteomes" id="UP000596742">
    <property type="component" value="Unassembled WGS sequence"/>
</dbReference>
<name>A0A8B6C7M4_MYTGA</name>
<evidence type="ECO:0000313" key="2">
    <source>
        <dbReference type="Proteomes" id="UP000596742"/>
    </source>
</evidence>
<organism evidence="1 2">
    <name type="scientific">Mytilus galloprovincialis</name>
    <name type="common">Mediterranean mussel</name>
    <dbReference type="NCBI Taxonomy" id="29158"/>
    <lineage>
        <taxon>Eukaryota</taxon>
        <taxon>Metazoa</taxon>
        <taxon>Spiralia</taxon>
        <taxon>Lophotrochozoa</taxon>
        <taxon>Mollusca</taxon>
        <taxon>Bivalvia</taxon>
        <taxon>Autobranchia</taxon>
        <taxon>Pteriomorphia</taxon>
        <taxon>Mytilida</taxon>
        <taxon>Mytiloidea</taxon>
        <taxon>Mytilidae</taxon>
        <taxon>Mytilinae</taxon>
        <taxon>Mytilus</taxon>
    </lineage>
</organism>
<gene>
    <name evidence="1" type="ORF">MGAL_10B091836</name>
</gene>
<dbReference type="OrthoDB" id="6123655at2759"/>
<proteinExistence type="predicted"/>
<reference evidence="1" key="1">
    <citation type="submission" date="2018-11" db="EMBL/GenBank/DDBJ databases">
        <authorList>
            <person name="Alioto T."/>
            <person name="Alioto T."/>
        </authorList>
    </citation>
    <scope>NUCLEOTIDE SEQUENCE</scope>
</reference>
<keyword evidence="2" id="KW-1185">Reference proteome</keyword>
<accession>A0A8B6C7M4</accession>
<dbReference type="AlphaFoldDB" id="A0A8B6C7M4"/>